<dbReference type="PROSITE" id="PS51197">
    <property type="entry name" value="HTH_RRF2_2"/>
    <property type="match status" value="1"/>
</dbReference>
<dbReference type="GO" id="GO:0005829">
    <property type="term" value="C:cytosol"/>
    <property type="evidence" value="ECO:0007669"/>
    <property type="project" value="TreeGrafter"/>
</dbReference>
<protein>
    <submittedName>
        <fullName evidence="1">Rrf2 family transcriptional regulator</fullName>
    </submittedName>
</protein>
<evidence type="ECO:0000313" key="1">
    <source>
        <dbReference type="EMBL" id="RHA57276.1"/>
    </source>
</evidence>
<dbReference type="FunFam" id="1.10.10.10:FF:000138">
    <property type="entry name" value="Rrf2 family transcriptional regulator"/>
    <property type="match status" value="1"/>
</dbReference>
<dbReference type="InterPro" id="IPR000944">
    <property type="entry name" value="Tscrpt_reg_Rrf2"/>
</dbReference>
<dbReference type="PANTHER" id="PTHR33221">
    <property type="entry name" value="WINGED HELIX-TURN-HELIX TRANSCRIPTIONAL REGULATOR, RRF2 FAMILY"/>
    <property type="match status" value="1"/>
</dbReference>
<accession>A0A413S5W8</accession>
<evidence type="ECO:0000313" key="3">
    <source>
        <dbReference type="Proteomes" id="UP000284598"/>
    </source>
</evidence>
<dbReference type="RefSeq" id="WP_118024357.1">
    <property type="nucleotide sequence ID" value="NZ_CAUBDO010000024.1"/>
</dbReference>
<name>A0A413S5W8_9FIRM</name>
<comment type="caution">
    <text evidence="1">The sequence shown here is derived from an EMBL/GenBank/DDBJ whole genome shotgun (WGS) entry which is preliminary data.</text>
</comment>
<evidence type="ECO:0000313" key="2">
    <source>
        <dbReference type="EMBL" id="RHA80284.1"/>
    </source>
</evidence>
<dbReference type="InterPro" id="IPR036388">
    <property type="entry name" value="WH-like_DNA-bd_sf"/>
</dbReference>
<dbReference type="Pfam" id="PF02082">
    <property type="entry name" value="Rrf2"/>
    <property type="match status" value="1"/>
</dbReference>
<reference evidence="3 4" key="1">
    <citation type="submission" date="2018-08" db="EMBL/GenBank/DDBJ databases">
        <title>A genome reference for cultivated species of the human gut microbiota.</title>
        <authorList>
            <person name="Zou Y."/>
            <person name="Xue W."/>
            <person name="Luo G."/>
        </authorList>
    </citation>
    <scope>NUCLEOTIDE SEQUENCE [LARGE SCALE GENOMIC DNA]</scope>
    <source>
        <strain evidence="2 4">AM42-30</strain>
        <strain evidence="1 3">AM43-2</strain>
    </source>
</reference>
<dbReference type="EMBL" id="QSFO01000001">
    <property type="protein sequence ID" value="RHA57276.1"/>
    <property type="molecule type" value="Genomic_DNA"/>
</dbReference>
<sequence>MQISSRFTIAVHIFACIKTFENDYKITSDFLAGSTNVNPVIIRKILGQLKGADLIEVARGTGGAKITRPLNEITLLDVYKAVECVEGGELFHFHENPNPQCPVGRSIHTVLDGKLEQVQKAMEKELNSITLEDVEMDIQKLIG</sequence>
<dbReference type="EMBL" id="QSFV01000017">
    <property type="protein sequence ID" value="RHA80284.1"/>
    <property type="molecule type" value="Genomic_DNA"/>
</dbReference>
<gene>
    <name evidence="2" type="ORF">DW918_06410</name>
    <name evidence="1" type="ORF">DW929_00105</name>
</gene>
<dbReference type="SUPFAM" id="SSF46785">
    <property type="entry name" value="Winged helix' DNA-binding domain"/>
    <property type="match status" value="1"/>
</dbReference>
<dbReference type="Gene3D" id="1.10.10.10">
    <property type="entry name" value="Winged helix-like DNA-binding domain superfamily/Winged helix DNA-binding domain"/>
    <property type="match status" value="1"/>
</dbReference>
<dbReference type="Proteomes" id="UP000284598">
    <property type="component" value="Unassembled WGS sequence"/>
</dbReference>
<dbReference type="Proteomes" id="UP000285740">
    <property type="component" value="Unassembled WGS sequence"/>
</dbReference>
<organism evidence="1 3">
    <name type="scientific">Eubacterium ventriosum</name>
    <dbReference type="NCBI Taxonomy" id="39496"/>
    <lineage>
        <taxon>Bacteria</taxon>
        <taxon>Bacillati</taxon>
        <taxon>Bacillota</taxon>
        <taxon>Clostridia</taxon>
        <taxon>Eubacteriales</taxon>
        <taxon>Eubacteriaceae</taxon>
        <taxon>Eubacterium</taxon>
    </lineage>
</organism>
<dbReference type="AlphaFoldDB" id="A0A413S5W8"/>
<dbReference type="PANTHER" id="PTHR33221:SF15">
    <property type="entry name" value="HTH-TYPE TRANSCRIPTIONAL REGULATOR YWGB-RELATED"/>
    <property type="match status" value="1"/>
</dbReference>
<proteinExistence type="predicted"/>
<dbReference type="InterPro" id="IPR036390">
    <property type="entry name" value="WH_DNA-bd_sf"/>
</dbReference>
<dbReference type="GO" id="GO:0003700">
    <property type="term" value="F:DNA-binding transcription factor activity"/>
    <property type="evidence" value="ECO:0007669"/>
    <property type="project" value="TreeGrafter"/>
</dbReference>
<evidence type="ECO:0000313" key="4">
    <source>
        <dbReference type="Proteomes" id="UP000285740"/>
    </source>
</evidence>